<keyword evidence="1" id="KW-0732">Signal</keyword>
<protein>
    <recommendedName>
        <fullName evidence="2">DUF5683 domain-containing protein</fullName>
    </recommendedName>
</protein>
<dbReference type="EMBL" id="LQNU01000076">
    <property type="protein sequence ID" value="KZE76575.1"/>
    <property type="molecule type" value="Genomic_DNA"/>
</dbReference>
<dbReference type="Pfam" id="PF18935">
    <property type="entry name" value="DUF5683"/>
    <property type="match status" value="1"/>
</dbReference>
<dbReference type="GeneID" id="82257445"/>
<dbReference type="Proteomes" id="UP000183077">
    <property type="component" value="Unassembled WGS sequence"/>
</dbReference>
<keyword evidence="5" id="KW-1185">Reference proteome</keyword>
<accession>A0A161S9S5</accession>
<proteinExistence type="predicted"/>
<evidence type="ECO:0000313" key="3">
    <source>
        <dbReference type="EMBL" id="KZE76575.1"/>
    </source>
</evidence>
<reference evidence="3 5" key="1">
    <citation type="submission" date="2016-01" db="EMBL/GenBank/DDBJ databases">
        <title>Whole genome sequencing of Myroides marinus L41.</title>
        <authorList>
            <person name="Hong K.W."/>
        </authorList>
    </citation>
    <scope>NUCLEOTIDE SEQUENCE [LARGE SCALE GENOMIC DNA]</scope>
    <source>
        <strain evidence="3 5">L41</strain>
    </source>
</reference>
<feature type="chain" id="PRO_5015051624" description="DUF5683 domain-containing protein" evidence="1">
    <location>
        <begin position="22"/>
        <end position="194"/>
    </location>
</feature>
<name>A0A161S9S5_9FLAO</name>
<dbReference type="InterPro" id="IPR043738">
    <property type="entry name" value="DUF5683"/>
</dbReference>
<dbReference type="AlphaFoldDB" id="A0A161S9S5"/>
<feature type="signal peptide" evidence="1">
    <location>
        <begin position="1"/>
        <end position="21"/>
    </location>
</feature>
<dbReference type="Proteomes" id="UP000076630">
    <property type="component" value="Unassembled WGS sequence"/>
</dbReference>
<evidence type="ECO:0000313" key="6">
    <source>
        <dbReference type="Proteomes" id="UP000183077"/>
    </source>
</evidence>
<reference evidence="4 6" key="2">
    <citation type="submission" date="2016-10" db="EMBL/GenBank/DDBJ databases">
        <authorList>
            <person name="de Groot N.N."/>
        </authorList>
    </citation>
    <scope>NUCLEOTIDE SEQUENCE [LARGE SCALE GENOMIC DNA]</scope>
    <source>
        <strain evidence="4 6">DSM 23048</strain>
    </source>
</reference>
<gene>
    <name evidence="3" type="ORF">AV926_15645</name>
    <name evidence="4" type="ORF">SAMN04488018_11035</name>
</gene>
<evidence type="ECO:0000313" key="4">
    <source>
        <dbReference type="EMBL" id="SEJ04539.1"/>
    </source>
</evidence>
<sequence>MKHKLLILLFFIGAVCHPTYAQTVNEDVKFTVETSKEDKPLDPLAPSRAAFYASVIPGVGQIYNKKYWKVPLVYAGIGIPAYFWADNQRQYTRYRDEYKKRLQGINDPNDPTFGGLDNDRILEAQKFYRRNRDLSVVITAGFYILSIIDANVDAHLMQFNVNENLTIKPAFELDRMNLQNQNQFQYAINVEYRF</sequence>
<feature type="domain" description="DUF5683" evidence="2">
    <location>
        <begin position="43"/>
        <end position="192"/>
    </location>
</feature>
<dbReference type="EMBL" id="FNYS01000010">
    <property type="protein sequence ID" value="SEJ04539.1"/>
    <property type="molecule type" value="Genomic_DNA"/>
</dbReference>
<evidence type="ECO:0000313" key="5">
    <source>
        <dbReference type="Proteomes" id="UP000076630"/>
    </source>
</evidence>
<organism evidence="3 5">
    <name type="scientific">Myroides marinus</name>
    <dbReference type="NCBI Taxonomy" id="703342"/>
    <lineage>
        <taxon>Bacteria</taxon>
        <taxon>Pseudomonadati</taxon>
        <taxon>Bacteroidota</taxon>
        <taxon>Flavobacteriia</taxon>
        <taxon>Flavobacteriales</taxon>
        <taxon>Flavobacteriaceae</taxon>
        <taxon>Myroides</taxon>
    </lineage>
</organism>
<dbReference type="RefSeq" id="WP_038985988.1">
    <property type="nucleotide sequence ID" value="NZ_FNYS01000010.1"/>
</dbReference>
<evidence type="ECO:0000259" key="2">
    <source>
        <dbReference type="Pfam" id="PF18935"/>
    </source>
</evidence>
<dbReference type="OrthoDB" id="9813910at2"/>
<evidence type="ECO:0000256" key="1">
    <source>
        <dbReference type="SAM" id="SignalP"/>
    </source>
</evidence>